<keyword evidence="3" id="KW-0614">Plasmid</keyword>
<dbReference type="Gene3D" id="2.60.40.3310">
    <property type="match status" value="1"/>
</dbReference>
<dbReference type="SUPFAM" id="SSF49401">
    <property type="entry name" value="Bacterial adhesins"/>
    <property type="match status" value="1"/>
</dbReference>
<geneLocation type="plasmid" evidence="3 4">
    <name>pBMC401</name>
</geneLocation>
<evidence type="ECO:0000313" key="3">
    <source>
        <dbReference type="EMBL" id="ACB69056.1"/>
    </source>
</evidence>
<sequence>MHLSLQLVSGRLLTRLLFVVTLLLPTAAGAWSTIHRSLTAFGGEYTVPASTPPGTVIARQTLPIADLCAPGGCKLESYNTERSGYPTGDVGYIHPTSVQGVGQRLVLNGAPLYAMTNGYSDPIRVDNALELQLITTGAPIKSAALASDVYPGVVTSLVLTSWIKDLYGTEIRLSGSIRSVAGTCFVDSPTVTLSPIAAARLPTVGSSGGGAAFTLNVSKCPAGYNRVGYKLSQSAVSPAGPPGVLQASSSSSAHGVTIQLKDSSGAGLELNRSYPINEYSKTSGGSYNVSLRADYYRTAPQITVGSVNADVTVYLDYQ</sequence>
<dbReference type="AlphaFoldDB" id="B1Z6H9"/>
<dbReference type="Pfam" id="PF00419">
    <property type="entry name" value="Fimbrial"/>
    <property type="match status" value="1"/>
</dbReference>
<dbReference type="InterPro" id="IPR000259">
    <property type="entry name" value="Adhesion_dom_fimbrial"/>
</dbReference>
<gene>
    <name evidence="3" type="ordered locus">BamMC406_6640</name>
</gene>
<dbReference type="InterPro" id="IPR036937">
    <property type="entry name" value="Adhesion_dom_fimbrial_sf"/>
</dbReference>
<dbReference type="GO" id="GO:0009289">
    <property type="term" value="C:pilus"/>
    <property type="evidence" value="ECO:0007669"/>
    <property type="project" value="InterPro"/>
</dbReference>
<name>B1Z6H9_BURA4</name>
<dbReference type="EMBL" id="CP001028">
    <property type="protein sequence ID" value="ACB69056.1"/>
    <property type="molecule type" value="Genomic_DNA"/>
</dbReference>
<evidence type="ECO:0000256" key="1">
    <source>
        <dbReference type="ARBA" id="ARBA00022729"/>
    </source>
</evidence>
<dbReference type="InterPro" id="IPR050263">
    <property type="entry name" value="Bact_Fimbrial_Adh_Pro"/>
</dbReference>
<organism evidence="3 4">
    <name type="scientific">Burkholderia ambifaria (strain MC40-6)</name>
    <dbReference type="NCBI Taxonomy" id="398577"/>
    <lineage>
        <taxon>Bacteria</taxon>
        <taxon>Pseudomonadati</taxon>
        <taxon>Pseudomonadota</taxon>
        <taxon>Betaproteobacteria</taxon>
        <taxon>Burkholderiales</taxon>
        <taxon>Burkholderiaceae</taxon>
        <taxon>Burkholderia</taxon>
        <taxon>Burkholderia cepacia complex</taxon>
    </lineage>
</organism>
<dbReference type="PANTHER" id="PTHR33420:SF3">
    <property type="entry name" value="FIMBRIAL SUBUNIT ELFA"/>
    <property type="match status" value="1"/>
</dbReference>
<dbReference type="Proteomes" id="UP000001680">
    <property type="component" value="Plasmid pBMC401"/>
</dbReference>
<accession>B1Z6H9</accession>
<dbReference type="HOGENOM" id="CLU_887607_0_0_4"/>
<dbReference type="GO" id="GO:0043709">
    <property type="term" value="P:cell adhesion involved in single-species biofilm formation"/>
    <property type="evidence" value="ECO:0007669"/>
    <property type="project" value="TreeGrafter"/>
</dbReference>
<dbReference type="PANTHER" id="PTHR33420">
    <property type="entry name" value="FIMBRIAL SUBUNIT ELFA-RELATED"/>
    <property type="match status" value="1"/>
</dbReference>
<reference evidence="4" key="1">
    <citation type="submission" date="2008-04" db="EMBL/GenBank/DDBJ databases">
        <title>Complete sequence of plasmid 1 of Burkholderia ambifaria MC40-6.</title>
        <authorList>
            <person name="Copeland A."/>
            <person name="Lucas S."/>
            <person name="Lapidus A."/>
            <person name="Glavina del Rio T."/>
            <person name="Dalin E."/>
            <person name="Tice H."/>
            <person name="Pitluck S."/>
            <person name="Chain P."/>
            <person name="Malfatti S."/>
            <person name="Shin M."/>
            <person name="Vergez L."/>
            <person name="Lang D."/>
            <person name="Schmutz J."/>
            <person name="Larimer F."/>
            <person name="Land M."/>
            <person name="Hauser L."/>
            <person name="Kyrpides N."/>
            <person name="Lykidis A."/>
            <person name="Ramette A."/>
            <person name="Konstantinidis K."/>
            <person name="Tiedje J."/>
            <person name="Richardson P."/>
        </authorList>
    </citation>
    <scope>NUCLEOTIDE SEQUENCE [LARGE SCALE GENOMIC DNA]</scope>
    <source>
        <strain evidence="4">MC40-6</strain>
        <plasmid evidence="4">Plasmid pBMC401</plasmid>
    </source>
</reference>
<keyword evidence="1" id="KW-0732">Signal</keyword>
<proteinExistence type="predicted"/>
<evidence type="ECO:0000313" key="4">
    <source>
        <dbReference type="Proteomes" id="UP000001680"/>
    </source>
</evidence>
<dbReference type="InterPro" id="IPR008966">
    <property type="entry name" value="Adhesion_dom_sf"/>
</dbReference>
<evidence type="ECO:0000259" key="2">
    <source>
        <dbReference type="Pfam" id="PF00419"/>
    </source>
</evidence>
<dbReference type="KEGG" id="bac:BamMC406_6640"/>
<protein>
    <submittedName>
        <fullName evidence="3">Fimbrial protein</fullName>
    </submittedName>
</protein>
<feature type="domain" description="Fimbrial-type adhesion" evidence="2">
    <location>
        <begin position="172"/>
        <end position="318"/>
    </location>
</feature>
<dbReference type="Gene3D" id="2.60.40.1090">
    <property type="entry name" value="Fimbrial-type adhesion domain"/>
    <property type="match status" value="1"/>
</dbReference>